<dbReference type="Gene3D" id="3.40.50.300">
    <property type="entry name" value="P-loop containing nucleotide triphosphate hydrolases"/>
    <property type="match status" value="1"/>
</dbReference>
<evidence type="ECO:0000256" key="5">
    <source>
        <dbReference type="ARBA" id="ARBA00023163"/>
    </source>
</evidence>
<gene>
    <name evidence="7" type="ordered locus">Nther_2305</name>
</gene>
<dbReference type="AlphaFoldDB" id="B2A8I7"/>
<reference evidence="7 8" key="2">
    <citation type="journal article" date="2011" name="J. Bacteriol.">
        <title>Complete genome sequence of the anaerobic, halophilic alkalithermophile Natranaerobius thermophilus JW/NM-WN-LF.</title>
        <authorList>
            <person name="Zhao B."/>
            <person name="Mesbah N.M."/>
            <person name="Dalin E."/>
            <person name="Goodwin L."/>
            <person name="Nolan M."/>
            <person name="Pitluck S."/>
            <person name="Chertkov O."/>
            <person name="Brettin T.S."/>
            <person name="Han J."/>
            <person name="Larimer F.W."/>
            <person name="Land M.L."/>
            <person name="Hauser L."/>
            <person name="Kyrpides N."/>
            <person name="Wiegel J."/>
        </authorList>
    </citation>
    <scope>NUCLEOTIDE SEQUENCE [LARGE SCALE GENOMIC DNA]</scope>
    <source>
        <strain evidence="8">ATCC BAA-1301 / DSM 18059 / JW/NM-WN-LF</strain>
    </source>
</reference>
<dbReference type="PROSITE" id="PS00676">
    <property type="entry name" value="SIGMA54_INTERACT_2"/>
    <property type="match status" value="1"/>
</dbReference>
<dbReference type="STRING" id="457570.Nther_2305"/>
<organism evidence="7 8">
    <name type="scientific">Natranaerobius thermophilus (strain ATCC BAA-1301 / DSM 18059 / JW/NM-WN-LF)</name>
    <dbReference type="NCBI Taxonomy" id="457570"/>
    <lineage>
        <taxon>Bacteria</taxon>
        <taxon>Bacillati</taxon>
        <taxon>Bacillota</taxon>
        <taxon>Clostridia</taxon>
        <taxon>Natranaerobiales</taxon>
        <taxon>Natranaerobiaceae</taxon>
        <taxon>Natranaerobius</taxon>
    </lineage>
</organism>
<reference evidence="7 8" key="1">
    <citation type="submission" date="2008-04" db="EMBL/GenBank/DDBJ databases">
        <title>Complete sequence of chromosome of Natranaerobius thermophilus JW/NM-WN-LF.</title>
        <authorList>
            <consortium name="US DOE Joint Genome Institute"/>
            <person name="Copeland A."/>
            <person name="Lucas S."/>
            <person name="Lapidus A."/>
            <person name="Glavina del Rio T."/>
            <person name="Dalin E."/>
            <person name="Tice H."/>
            <person name="Bruce D."/>
            <person name="Goodwin L."/>
            <person name="Pitluck S."/>
            <person name="Chertkov O."/>
            <person name="Brettin T."/>
            <person name="Detter J.C."/>
            <person name="Han C."/>
            <person name="Kuske C.R."/>
            <person name="Schmutz J."/>
            <person name="Larimer F."/>
            <person name="Land M."/>
            <person name="Hauser L."/>
            <person name="Kyrpides N."/>
            <person name="Lykidis A."/>
            <person name="Mesbah N.M."/>
            <person name="Wiegel J."/>
        </authorList>
    </citation>
    <scope>NUCLEOTIDE SEQUENCE [LARGE SCALE GENOMIC DNA]</scope>
    <source>
        <strain evidence="8">ATCC BAA-1301 / DSM 18059 / JW/NM-WN-LF</strain>
    </source>
</reference>
<evidence type="ECO:0000256" key="3">
    <source>
        <dbReference type="ARBA" id="ARBA00023015"/>
    </source>
</evidence>
<dbReference type="Proteomes" id="UP000001683">
    <property type="component" value="Chromosome"/>
</dbReference>
<dbReference type="InterPro" id="IPR009057">
    <property type="entry name" value="Homeodomain-like_sf"/>
</dbReference>
<dbReference type="InterPro" id="IPR025943">
    <property type="entry name" value="Sigma_54_int_dom_ATP-bd_2"/>
</dbReference>
<dbReference type="SUPFAM" id="SSF55785">
    <property type="entry name" value="PYP-like sensor domain (PAS domain)"/>
    <property type="match status" value="1"/>
</dbReference>
<dbReference type="PANTHER" id="PTHR32071:SF57">
    <property type="entry name" value="C4-DICARBOXYLATE TRANSPORT TRANSCRIPTIONAL REGULATORY PROTEIN DCTD"/>
    <property type="match status" value="1"/>
</dbReference>
<dbReference type="InterPro" id="IPR058031">
    <property type="entry name" value="AAA_lid_NorR"/>
</dbReference>
<name>B2A8I7_NATTJ</name>
<dbReference type="InterPro" id="IPR027417">
    <property type="entry name" value="P-loop_NTPase"/>
</dbReference>
<evidence type="ECO:0000313" key="8">
    <source>
        <dbReference type="Proteomes" id="UP000001683"/>
    </source>
</evidence>
<keyword evidence="2" id="KW-0067">ATP-binding</keyword>
<dbReference type="Gene3D" id="3.30.450.20">
    <property type="entry name" value="PAS domain"/>
    <property type="match status" value="1"/>
</dbReference>
<dbReference type="InterPro" id="IPR025662">
    <property type="entry name" value="Sigma_54_int_dom_ATP-bd_1"/>
</dbReference>
<dbReference type="SMART" id="SM00382">
    <property type="entry name" value="AAA"/>
    <property type="match status" value="1"/>
</dbReference>
<dbReference type="SUPFAM" id="SSF46689">
    <property type="entry name" value="Homeodomain-like"/>
    <property type="match status" value="1"/>
</dbReference>
<dbReference type="FunFam" id="3.40.50.300:FF:000006">
    <property type="entry name" value="DNA-binding transcriptional regulator NtrC"/>
    <property type="match status" value="1"/>
</dbReference>
<keyword evidence="5" id="KW-0804">Transcription</keyword>
<dbReference type="HOGENOM" id="CLU_000445_8_1_9"/>
<dbReference type="PROSITE" id="PS00675">
    <property type="entry name" value="SIGMA54_INTERACT_1"/>
    <property type="match status" value="1"/>
</dbReference>
<keyword evidence="1" id="KW-0547">Nucleotide-binding</keyword>
<proteinExistence type="predicted"/>
<evidence type="ECO:0000313" key="7">
    <source>
        <dbReference type="EMBL" id="ACB85871.1"/>
    </source>
</evidence>
<dbReference type="InterPro" id="IPR029016">
    <property type="entry name" value="GAF-like_dom_sf"/>
</dbReference>
<dbReference type="GO" id="GO:0005524">
    <property type="term" value="F:ATP binding"/>
    <property type="evidence" value="ECO:0007669"/>
    <property type="project" value="UniProtKB-KW"/>
</dbReference>
<dbReference type="GO" id="GO:0003677">
    <property type="term" value="F:DNA binding"/>
    <property type="evidence" value="ECO:0007669"/>
    <property type="project" value="UniProtKB-KW"/>
</dbReference>
<dbReference type="Gene3D" id="1.10.10.60">
    <property type="entry name" value="Homeodomain-like"/>
    <property type="match status" value="1"/>
</dbReference>
<dbReference type="KEGG" id="nth:Nther_2305"/>
<dbReference type="InterPro" id="IPR003593">
    <property type="entry name" value="AAA+_ATPase"/>
</dbReference>
<sequence>MIFVAVKRWGVPVTKIDNKGVQQIAETISDVLLLDVTIVDSDLIRVAGTGSYKNRIGERLPPGSGYEFSIKSRQATTINKPGKNQICYSCTKKSECQEKAHMLSPINLNGQVIAIIGITAFTESQKQDLTYAEEKYRSFIKKMSELLADSFSNEQIILEKTKAYAQVSAIVNSVYEGILAVDDYNEVIACNDAVRDLLDIRGDIIGQNVENVVPELPFEGVITTGTSKLGHEQYFSKVGIHCLVNMKPIKMNNKVVGAVATVRDTKEIEKLAFRVSGNTAGFSFNAIISKNNNIKELKEKAKKVSQTDSTVLIRGESGTGKELYARAIHSASPRWKGPFVPVHCGAIPETLLESELFGYESGAFTGAKKGGKIGKFELAEGGTIFLDEIGDMPIHLQTKLLRVMQDGTFERIGSPETIKIDVRVLAATHQPLEEFIEKNKFRRDLFYRLNVVPLFIPALRERREDISLLLNHFLNKYANKLKREQPALSRELMSFLEQYSWPGNVRELENVAEYFININEKGYLDLGDLPKNMKDKLLETQDYQKNVGDDEILPLEELEKRSFEKAVKIYGISEQGKQLMAGKLGVSRATVYRKLKKYGLI</sequence>
<protein>
    <submittedName>
        <fullName evidence="7">Putative sigma54 specific transcriptional regulator</fullName>
    </submittedName>
</protein>
<keyword evidence="4" id="KW-0238">DNA-binding</keyword>
<dbReference type="InterPro" id="IPR025944">
    <property type="entry name" value="Sigma_54_int_dom_CS"/>
</dbReference>
<keyword evidence="3" id="KW-0805">Transcription regulation</keyword>
<dbReference type="Pfam" id="PF25601">
    <property type="entry name" value="AAA_lid_14"/>
    <property type="match status" value="1"/>
</dbReference>
<dbReference type="Pfam" id="PF00158">
    <property type="entry name" value="Sigma54_activat"/>
    <property type="match status" value="1"/>
</dbReference>
<dbReference type="Gene3D" id="1.10.8.60">
    <property type="match status" value="1"/>
</dbReference>
<keyword evidence="8" id="KW-1185">Reference proteome</keyword>
<dbReference type="PANTHER" id="PTHR32071">
    <property type="entry name" value="TRANSCRIPTIONAL REGULATORY PROTEIN"/>
    <property type="match status" value="1"/>
</dbReference>
<dbReference type="InParanoid" id="B2A8I7"/>
<dbReference type="CDD" id="cd00009">
    <property type="entry name" value="AAA"/>
    <property type="match status" value="1"/>
</dbReference>
<dbReference type="Pfam" id="PF13426">
    <property type="entry name" value="PAS_9"/>
    <property type="match status" value="1"/>
</dbReference>
<dbReference type="GO" id="GO:0006355">
    <property type="term" value="P:regulation of DNA-templated transcription"/>
    <property type="evidence" value="ECO:0007669"/>
    <property type="project" value="InterPro"/>
</dbReference>
<feature type="domain" description="Sigma-54 factor interaction" evidence="6">
    <location>
        <begin position="287"/>
        <end position="517"/>
    </location>
</feature>
<evidence type="ECO:0000256" key="2">
    <source>
        <dbReference type="ARBA" id="ARBA00022840"/>
    </source>
</evidence>
<accession>B2A8I7</accession>
<dbReference type="PROSITE" id="PS50045">
    <property type="entry name" value="SIGMA54_INTERACT_4"/>
    <property type="match status" value="1"/>
</dbReference>
<evidence type="ECO:0000256" key="1">
    <source>
        <dbReference type="ARBA" id="ARBA00022741"/>
    </source>
</evidence>
<dbReference type="Gene3D" id="3.30.450.40">
    <property type="match status" value="1"/>
</dbReference>
<evidence type="ECO:0000256" key="4">
    <source>
        <dbReference type="ARBA" id="ARBA00023125"/>
    </source>
</evidence>
<dbReference type="PROSITE" id="PS00688">
    <property type="entry name" value="SIGMA54_INTERACT_3"/>
    <property type="match status" value="1"/>
</dbReference>
<dbReference type="InterPro" id="IPR002078">
    <property type="entry name" value="Sigma_54_int"/>
</dbReference>
<dbReference type="InterPro" id="IPR035965">
    <property type="entry name" value="PAS-like_dom_sf"/>
</dbReference>
<dbReference type="EMBL" id="CP001034">
    <property type="protein sequence ID" value="ACB85871.1"/>
    <property type="molecule type" value="Genomic_DNA"/>
</dbReference>
<dbReference type="SUPFAM" id="SSF52540">
    <property type="entry name" value="P-loop containing nucleoside triphosphate hydrolases"/>
    <property type="match status" value="1"/>
</dbReference>
<evidence type="ECO:0000259" key="6">
    <source>
        <dbReference type="PROSITE" id="PS50045"/>
    </source>
</evidence>
<dbReference type="InterPro" id="IPR000014">
    <property type="entry name" value="PAS"/>
</dbReference>
<dbReference type="eggNOG" id="COG3829">
    <property type="taxonomic scope" value="Bacteria"/>
</dbReference>